<comment type="caution">
    <text evidence="1">The sequence shown here is derived from an EMBL/GenBank/DDBJ whole genome shotgun (WGS) entry which is preliminary data.</text>
</comment>
<dbReference type="Proteomes" id="UP001151760">
    <property type="component" value="Unassembled WGS sequence"/>
</dbReference>
<protein>
    <submittedName>
        <fullName evidence="1">Uncharacterized protein</fullName>
    </submittedName>
</protein>
<accession>A0ABQ5CZ80</accession>
<evidence type="ECO:0000313" key="1">
    <source>
        <dbReference type="EMBL" id="GJT31822.1"/>
    </source>
</evidence>
<dbReference type="EMBL" id="BQNB010014739">
    <property type="protein sequence ID" value="GJT31822.1"/>
    <property type="molecule type" value="Genomic_DNA"/>
</dbReference>
<proteinExistence type="predicted"/>
<evidence type="ECO:0000313" key="2">
    <source>
        <dbReference type="Proteomes" id="UP001151760"/>
    </source>
</evidence>
<organism evidence="1 2">
    <name type="scientific">Tanacetum coccineum</name>
    <dbReference type="NCBI Taxonomy" id="301880"/>
    <lineage>
        <taxon>Eukaryota</taxon>
        <taxon>Viridiplantae</taxon>
        <taxon>Streptophyta</taxon>
        <taxon>Embryophyta</taxon>
        <taxon>Tracheophyta</taxon>
        <taxon>Spermatophyta</taxon>
        <taxon>Magnoliopsida</taxon>
        <taxon>eudicotyledons</taxon>
        <taxon>Gunneridae</taxon>
        <taxon>Pentapetalae</taxon>
        <taxon>asterids</taxon>
        <taxon>campanulids</taxon>
        <taxon>Asterales</taxon>
        <taxon>Asteraceae</taxon>
        <taxon>Asteroideae</taxon>
        <taxon>Anthemideae</taxon>
        <taxon>Anthemidinae</taxon>
        <taxon>Tanacetum</taxon>
    </lineage>
</organism>
<name>A0ABQ5CZ80_9ASTR</name>
<sequence>MMLEMLVDESLDMIEDESFDMIVDESLMVEDKSLEKHVDEILKLDEEHFESVIADCKDLSNTSSQESALWNVIENGNSFKPVAQTTTNVDGTSTTLIPGPVTTKEKVQKKNDVKARNLVVMKPQRRSEELFKSNVMRTLVLQA</sequence>
<gene>
    <name evidence="1" type="ORF">Tco_0922241</name>
</gene>
<reference evidence="1" key="1">
    <citation type="journal article" date="2022" name="Int. J. Mol. Sci.">
        <title>Draft Genome of Tanacetum Coccineum: Genomic Comparison of Closely Related Tanacetum-Family Plants.</title>
        <authorList>
            <person name="Yamashiro T."/>
            <person name="Shiraishi A."/>
            <person name="Nakayama K."/>
            <person name="Satake H."/>
        </authorList>
    </citation>
    <scope>NUCLEOTIDE SEQUENCE</scope>
</reference>
<reference evidence="1" key="2">
    <citation type="submission" date="2022-01" db="EMBL/GenBank/DDBJ databases">
        <authorList>
            <person name="Yamashiro T."/>
            <person name="Shiraishi A."/>
            <person name="Satake H."/>
            <person name="Nakayama K."/>
        </authorList>
    </citation>
    <scope>NUCLEOTIDE SEQUENCE</scope>
</reference>
<keyword evidence="2" id="KW-1185">Reference proteome</keyword>